<keyword evidence="3" id="KW-1185">Reference proteome</keyword>
<evidence type="ECO:0000256" key="1">
    <source>
        <dbReference type="SAM" id="Phobius"/>
    </source>
</evidence>
<proteinExistence type="predicted"/>
<reference evidence="2 3" key="1">
    <citation type="submission" date="2019-03" db="EMBL/GenBank/DDBJ databases">
        <title>Jiella endophytica sp. nov., a novel endophytic bacterium isolated from root of Ficus microcarpa Linn. f.</title>
        <authorList>
            <person name="Tuo L."/>
        </authorList>
    </citation>
    <scope>NUCLEOTIDE SEQUENCE [LARGE SCALE GENOMIC DNA]</scope>
    <source>
        <strain evidence="2 3">CBS5Q-3</strain>
    </source>
</reference>
<comment type="caution">
    <text evidence="2">The sequence shown here is derived from an EMBL/GenBank/DDBJ whole genome shotgun (WGS) entry which is preliminary data.</text>
</comment>
<keyword evidence="1" id="KW-0812">Transmembrane</keyword>
<dbReference type="AlphaFoldDB" id="A0A4Y8RU53"/>
<dbReference type="EMBL" id="SOZD01000001">
    <property type="protein sequence ID" value="TFF27855.1"/>
    <property type="molecule type" value="Genomic_DNA"/>
</dbReference>
<name>A0A4Y8RU53_9HYPH</name>
<accession>A0A4Y8RU53</accession>
<sequence length="318" mass="35380">MAAILAEIEMERVVLARGFERGERWVKRIAVVAAPSLFAFALWSVGAQMVVPAIIICAGLYGIAYFAATSRYQTRFTTLFKQRALPQLLARHGLAAIGSDTPIPLDRPVFFGLIAPETRTRRDDAFRCDHRGAVVTIAEFVPAHDERKKDGNWRPRKLRIPTNGLLLQIAYPGRVLATTLIGRQLPRPEALAPVRLEDPEFEEIFEVWGSDQIGSRTLLTPAVMRRLLQMADSTDLLPPSVLVEGGTMTVLFEKTTARDMFEPGKVTDPELMHHLRKIADDLDAVMGLADDLLDMVERTPGVRLGPMLCTPTSLESRE</sequence>
<organism evidence="2 3">
    <name type="scientific">Jiella endophytica</name>
    <dbReference type="NCBI Taxonomy" id="2558362"/>
    <lineage>
        <taxon>Bacteria</taxon>
        <taxon>Pseudomonadati</taxon>
        <taxon>Pseudomonadota</taxon>
        <taxon>Alphaproteobacteria</taxon>
        <taxon>Hyphomicrobiales</taxon>
        <taxon>Aurantimonadaceae</taxon>
        <taxon>Jiella</taxon>
    </lineage>
</organism>
<dbReference type="OrthoDB" id="4960523at2"/>
<dbReference type="InterPro" id="IPR021484">
    <property type="entry name" value="DUF3137"/>
</dbReference>
<gene>
    <name evidence="2" type="ORF">E3C22_01450</name>
</gene>
<feature type="transmembrane region" description="Helical" evidence="1">
    <location>
        <begin position="49"/>
        <end position="68"/>
    </location>
</feature>
<evidence type="ECO:0000313" key="2">
    <source>
        <dbReference type="EMBL" id="TFF27855.1"/>
    </source>
</evidence>
<dbReference type="Proteomes" id="UP000298179">
    <property type="component" value="Unassembled WGS sequence"/>
</dbReference>
<protein>
    <submittedName>
        <fullName evidence="2">DUF3137 domain-containing protein</fullName>
    </submittedName>
</protein>
<evidence type="ECO:0000313" key="3">
    <source>
        <dbReference type="Proteomes" id="UP000298179"/>
    </source>
</evidence>
<keyword evidence="1" id="KW-1133">Transmembrane helix</keyword>
<dbReference type="Pfam" id="PF11335">
    <property type="entry name" value="DUF3137"/>
    <property type="match status" value="1"/>
</dbReference>
<keyword evidence="1" id="KW-0472">Membrane</keyword>